<organism evidence="12 13">
    <name type="scientific">Candidatus Pantoea soli</name>
    <dbReference type="NCBI Taxonomy" id="3098669"/>
    <lineage>
        <taxon>Bacteria</taxon>
        <taxon>Pseudomonadati</taxon>
        <taxon>Pseudomonadota</taxon>
        <taxon>Gammaproteobacteria</taxon>
        <taxon>Enterobacterales</taxon>
        <taxon>Erwiniaceae</taxon>
        <taxon>Pantoea</taxon>
    </lineage>
</organism>
<accession>A0A518XC41</accession>
<dbReference type="Gene3D" id="1.20.272.10">
    <property type="match status" value="1"/>
</dbReference>
<evidence type="ECO:0000256" key="7">
    <source>
        <dbReference type="ARBA" id="ARBA00026073"/>
    </source>
</evidence>
<dbReference type="GO" id="GO:0008408">
    <property type="term" value="F:3'-5' exonuclease activity"/>
    <property type="evidence" value="ECO:0007669"/>
    <property type="project" value="InterPro"/>
</dbReference>
<dbReference type="PANTHER" id="PTHR11669">
    <property type="entry name" value="REPLICATION FACTOR C / DNA POLYMERASE III GAMMA-TAU SUBUNIT"/>
    <property type="match status" value="1"/>
</dbReference>
<dbReference type="InterPro" id="IPR050238">
    <property type="entry name" value="DNA_Rep/Repair_Clamp_Loader"/>
</dbReference>
<dbReference type="Pfam" id="PF09115">
    <property type="entry name" value="DNApol3-delta_C"/>
    <property type="match status" value="1"/>
</dbReference>
<dbReference type="InterPro" id="IPR027417">
    <property type="entry name" value="P-loop_NTPase"/>
</dbReference>
<evidence type="ECO:0000313" key="12">
    <source>
        <dbReference type="EMBL" id="QDY41646.1"/>
    </source>
</evidence>
<comment type="catalytic activity">
    <reaction evidence="9">
        <text>DNA(n) + a 2'-deoxyribonucleoside 5'-triphosphate = DNA(n+1) + diphosphate</text>
        <dbReference type="Rhea" id="RHEA:22508"/>
        <dbReference type="Rhea" id="RHEA-COMP:17339"/>
        <dbReference type="Rhea" id="RHEA-COMP:17340"/>
        <dbReference type="ChEBI" id="CHEBI:33019"/>
        <dbReference type="ChEBI" id="CHEBI:61560"/>
        <dbReference type="ChEBI" id="CHEBI:173112"/>
        <dbReference type="EC" id="2.7.7.7"/>
    </reaction>
</comment>
<keyword evidence="4" id="KW-0548">Nucleotidyltransferase</keyword>
<dbReference type="KEGG" id="pdis:D8B20_06965"/>
<evidence type="ECO:0000259" key="10">
    <source>
        <dbReference type="Pfam" id="PF09115"/>
    </source>
</evidence>
<evidence type="ECO:0000256" key="1">
    <source>
        <dbReference type="ARBA" id="ARBA00012417"/>
    </source>
</evidence>
<keyword evidence="6" id="KW-0239">DNA-directed DNA polymerase</keyword>
<dbReference type="GO" id="GO:0003887">
    <property type="term" value="F:DNA-directed DNA polymerase activity"/>
    <property type="evidence" value="ECO:0007669"/>
    <property type="project" value="UniProtKB-KW"/>
</dbReference>
<dbReference type="EC" id="2.7.7.7" evidence="1"/>
<proteinExistence type="predicted"/>
<sequence>MNWYPWLNQPYRQIIARHQQGQAHHALLLQAINGMGDDALVWGVSRWLMCQQPVGLKSCGVCHGCQLMQAATHPDWYRLEAEKGKASLGIDAVRDVSEKLYHFAQQGGAKIVWLPDATQLTEAAANALLKTLEEPPANCWFFLSVQEPSRLLATLRSRCLRWHLAPPEEGQSLQWLQRQQPQPEAMLRAALRLSNGAPAAALALLQPDRWQARQTLCETLQVALQGDVLQLLPALNSDDVADRLSWLIALLVDAMKLHQGAANWLSNADRPDVVAQLAQQFNSSALAESTQQWILCREQLLHVASLNRELILTDRLLAWGRLLSPAAGGEA</sequence>
<comment type="function">
    <text evidence="8">DNA polymerase III is a complex, multichain enzyme responsible for most of the replicative synthesis in bacteria. This DNA polymerase also exhibits 3' to 5' exonuclease activity.</text>
</comment>
<keyword evidence="13" id="KW-1185">Reference proteome</keyword>
<gene>
    <name evidence="12" type="ORF">D8B20_06965</name>
</gene>
<protein>
    <recommendedName>
        <fullName evidence="2">DNA polymerase III subunit delta'</fullName>
        <ecNumber evidence="1">2.7.7.7</ecNumber>
    </recommendedName>
</protein>
<dbReference type="InterPro" id="IPR004622">
    <property type="entry name" value="DNA_pol_HolB"/>
</dbReference>
<feature type="domain" description="DNA polymerase III subunit delta' AAA+ ATPase lid" evidence="11">
    <location>
        <begin position="167"/>
        <end position="206"/>
    </location>
</feature>
<dbReference type="SUPFAM" id="SSF48019">
    <property type="entry name" value="post-AAA+ oligomerization domain-like"/>
    <property type="match status" value="1"/>
</dbReference>
<evidence type="ECO:0000313" key="13">
    <source>
        <dbReference type="Proteomes" id="UP000319411"/>
    </source>
</evidence>
<evidence type="ECO:0000256" key="3">
    <source>
        <dbReference type="ARBA" id="ARBA00022679"/>
    </source>
</evidence>
<comment type="subunit">
    <text evidence="7">DNA polymerase III contains a core (composed of alpha, epsilon and theta chains) that associates with a tau subunit. This core dimerizes to form the POLIII' complex. PolIII' associates with the gamma complex (composed of gamma, delta, delta', psi and chi chains) and with the beta chain to form the complete DNA polymerase III complex.</text>
</comment>
<dbReference type="FunFam" id="3.40.50.300:FF:000890">
    <property type="entry name" value="DNA polymerase III subunit delta"/>
    <property type="match status" value="1"/>
</dbReference>
<evidence type="ECO:0000256" key="2">
    <source>
        <dbReference type="ARBA" id="ARBA00014363"/>
    </source>
</evidence>
<keyword evidence="3" id="KW-0808">Transferase</keyword>
<dbReference type="NCBIfam" id="NF005941">
    <property type="entry name" value="PRK07993.1"/>
    <property type="match status" value="1"/>
</dbReference>
<dbReference type="Pfam" id="PF21500">
    <property type="entry name" value="HolB_lid"/>
    <property type="match status" value="1"/>
</dbReference>
<evidence type="ECO:0000256" key="8">
    <source>
        <dbReference type="ARBA" id="ARBA00037724"/>
    </source>
</evidence>
<feature type="domain" description="DNA polymerase III delta subunit C-terminal" evidence="10">
    <location>
        <begin position="208"/>
        <end position="319"/>
    </location>
</feature>
<dbReference type="Pfam" id="PF13177">
    <property type="entry name" value="DNA_pol3_delta2"/>
    <property type="match status" value="1"/>
</dbReference>
<keyword evidence="5" id="KW-0235">DNA replication</keyword>
<evidence type="ECO:0000259" key="11">
    <source>
        <dbReference type="Pfam" id="PF21500"/>
    </source>
</evidence>
<evidence type="ECO:0000256" key="9">
    <source>
        <dbReference type="ARBA" id="ARBA00049244"/>
    </source>
</evidence>
<name>A0A518XC41_9GAMM</name>
<dbReference type="AlphaFoldDB" id="A0A518XC41"/>
<dbReference type="GO" id="GO:0006261">
    <property type="term" value="P:DNA-templated DNA replication"/>
    <property type="evidence" value="ECO:0007669"/>
    <property type="project" value="TreeGrafter"/>
</dbReference>
<dbReference type="Gene3D" id="1.10.8.10">
    <property type="entry name" value="DNA helicase RuvA subunit, C-terminal domain"/>
    <property type="match status" value="1"/>
</dbReference>
<dbReference type="Gene3D" id="3.40.50.300">
    <property type="entry name" value="P-loop containing nucleotide triphosphate hydrolases"/>
    <property type="match status" value="1"/>
</dbReference>
<dbReference type="RefSeq" id="WP_145888182.1">
    <property type="nucleotide sequence ID" value="NZ_CP032702.1"/>
</dbReference>
<dbReference type="EMBL" id="CP032702">
    <property type="protein sequence ID" value="QDY41646.1"/>
    <property type="molecule type" value="Genomic_DNA"/>
</dbReference>
<dbReference type="PANTHER" id="PTHR11669:SF8">
    <property type="entry name" value="DNA POLYMERASE III SUBUNIT DELTA"/>
    <property type="match status" value="1"/>
</dbReference>
<dbReference type="NCBIfam" id="TIGR00678">
    <property type="entry name" value="holB"/>
    <property type="match status" value="1"/>
</dbReference>
<dbReference type="SUPFAM" id="SSF52540">
    <property type="entry name" value="P-loop containing nucleoside triphosphate hydrolases"/>
    <property type="match status" value="1"/>
</dbReference>
<dbReference type="InterPro" id="IPR008921">
    <property type="entry name" value="DNA_pol3_clamp-load_cplx_C"/>
</dbReference>
<dbReference type="GO" id="GO:0003677">
    <property type="term" value="F:DNA binding"/>
    <property type="evidence" value="ECO:0007669"/>
    <property type="project" value="InterPro"/>
</dbReference>
<dbReference type="GO" id="GO:0009360">
    <property type="term" value="C:DNA polymerase III complex"/>
    <property type="evidence" value="ECO:0007669"/>
    <property type="project" value="InterPro"/>
</dbReference>
<evidence type="ECO:0000256" key="6">
    <source>
        <dbReference type="ARBA" id="ARBA00022932"/>
    </source>
</evidence>
<dbReference type="OrthoDB" id="9811073at2"/>
<reference evidence="12 13" key="1">
    <citation type="submission" date="2018-10" db="EMBL/GenBank/DDBJ databases">
        <title>Genome Sequencing of Pantoea dispersa DSM 32899.</title>
        <authorList>
            <person name="Nawrath M."/>
            <person name="Ottenheim C."/>
            <person name="Wilm A."/>
            <person name="Zimmermann W."/>
            <person name="Wu J.C."/>
        </authorList>
    </citation>
    <scope>NUCLEOTIDE SEQUENCE [LARGE SCALE GENOMIC DNA]</scope>
    <source>
        <strain evidence="12 13">DSM 32899</strain>
    </source>
</reference>
<evidence type="ECO:0000256" key="4">
    <source>
        <dbReference type="ARBA" id="ARBA00022695"/>
    </source>
</evidence>
<dbReference type="Proteomes" id="UP000319411">
    <property type="component" value="Chromosome"/>
</dbReference>
<evidence type="ECO:0000256" key="5">
    <source>
        <dbReference type="ARBA" id="ARBA00022705"/>
    </source>
</evidence>
<dbReference type="InterPro" id="IPR048731">
    <property type="entry name" value="HolB_lid-gammaproteobact"/>
</dbReference>
<dbReference type="InterPro" id="IPR015199">
    <property type="entry name" value="DNA_pol_III_delta_C"/>
</dbReference>